<reference evidence="2 3" key="1">
    <citation type="journal article" date="2018" name="Biotechnol. Adv.">
        <title>Improved genomic resources and new bioinformatic workflow for the carcinogenic parasite Clonorchis sinensis: Biotechnological implications.</title>
        <authorList>
            <person name="Wang D."/>
            <person name="Korhonen P.K."/>
            <person name="Gasser R.B."/>
            <person name="Young N.D."/>
        </authorList>
    </citation>
    <scope>NUCLEOTIDE SEQUENCE [LARGE SCALE GENOMIC DNA]</scope>
    <source>
        <strain evidence="2">Cs-k2</strain>
    </source>
</reference>
<feature type="compositionally biased region" description="Polar residues" evidence="1">
    <location>
        <begin position="9"/>
        <end position="28"/>
    </location>
</feature>
<dbReference type="OrthoDB" id="10290963at2759"/>
<evidence type="ECO:0000313" key="2">
    <source>
        <dbReference type="EMBL" id="KAG5453651.1"/>
    </source>
</evidence>
<organism evidence="2 3">
    <name type="scientific">Clonorchis sinensis</name>
    <name type="common">Chinese liver fluke</name>
    <dbReference type="NCBI Taxonomy" id="79923"/>
    <lineage>
        <taxon>Eukaryota</taxon>
        <taxon>Metazoa</taxon>
        <taxon>Spiralia</taxon>
        <taxon>Lophotrochozoa</taxon>
        <taxon>Platyhelminthes</taxon>
        <taxon>Trematoda</taxon>
        <taxon>Digenea</taxon>
        <taxon>Opisthorchiida</taxon>
        <taxon>Opisthorchiata</taxon>
        <taxon>Opisthorchiidae</taxon>
        <taxon>Clonorchis</taxon>
    </lineage>
</organism>
<evidence type="ECO:0000313" key="3">
    <source>
        <dbReference type="Proteomes" id="UP000286415"/>
    </source>
</evidence>
<feature type="region of interest" description="Disordered" evidence="1">
    <location>
        <begin position="1"/>
        <end position="33"/>
    </location>
</feature>
<reference evidence="2 3" key="2">
    <citation type="journal article" date="2021" name="Genomics">
        <title>High-quality reference genome for Clonorchis sinensis.</title>
        <authorList>
            <person name="Young N.D."/>
            <person name="Stroehlein A.J."/>
            <person name="Kinkar L."/>
            <person name="Wang T."/>
            <person name="Sohn W.M."/>
            <person name="Chang B.C.H."/>
            <person name="Kaur P."/>
            <person name="Weisz D."/>
            <person name="Dudchenko O."/>
            <person name="Aiden E.L."/>
            <person name="Korhonen P.K."/>
            <person name="Gasser R.B."/>
        </authorList>
    </citation>
    <scope>NUCLEOTIDE SEQUENCE [LARGE SCALE GENOMIC DNA]</scope>
    <source>
        <strain evidence="2">Cs-k2</strain>
    </source>
</reference>
<feature type="region of interest" description="Disordered" evidence="1">
    <location>
        <begin position="73"/>
        <end position="126"/>
    </location>
</feature>
<feature type="compositionally biased region" description="Polar residues" evidence="1">
    <location>
        <begin position="102"/>
        <end position="119"/>
    </location>
</feature>
<evidence type="ECO:0000256" key="1">
    <source>
        <dbReference type="SAM" id="MobiDB-lite"/>
    </source>
</evidence>
<dbReference type="Proteomes" id="UP000286415">
    <property type="component" value="Unassembled WGS sequence"/>
</dbReference>
<dbReference type="EMBL" id="NIRI02000010">
    <property type="protein sequence ID" value="KAG5453651.1"/>
    <property type="molecule type" value="Genomic_DNA"/>
</dbReference>
<dbReference type="AlphaFoldDB" id="A0A8T1MY27"/>
<proteinExistence type="predicted"/>
<accession>A0A8T1MY27</accession>
<gene>
    <name evidence="2" type="ORF">CSKR_201795</name>
</gene>
<name>A0A8T1MY27_CLOSI</name>
<protein>
    <submittedName>
        <fullName evidence="2">Uncharacterized protein</fullName>
    </submittedName>
</protein>
<comment type="caution">
    <text evidence="2">The sequence shown here is derived from an EMBL/GenBank/DDBJ whole genome shotgun (WGS) entry which is preliminary data.</text>
</comment>
<sequence>MEGSEPHTPKSSTRMSVPYGESTNSDNPMTEPIYSRHRSCSQCGRIKRSASTLNMENHCQQCEILNGETENAQSFPSMRPLDMDSPWLNSDIRPNPVRNATHRQSSTLHHGYSLNTPPKSSDKRSQIYQTRLSEENKLNRYYSLRTPVRTQLRQIRTPRHAPPHPDPPLPRYFFGRSYGASDGTVIPSSRYFGRHPNDTGFRPWNLDFLTQSGYYGRRIGGSFYEGLDHPDMNRRVSNDDESLAYSDRNAESRTRSFPAGGPYTEHHCSSNKYDITDWACEKRRGNRTCRMWNKCDSKMFANDRASRRHEACCQSRLYEDCDILESDAEGSEDFDIRRMCSHRMFSPSIPDEEEFTHEQCYHSRFCECNRGQGNLSYPRFMCEQQRPYLHERIPKRFASITR</sequence>
<keyword evidence="3" id="KW-1185">Reference proteome</keyword>